<dbReference type="EMBL" id="JRRC01011822">
    <property type="protein sequence ID" value="KHF97582.1"/>
    <property type="molecule type" value="Genomic_DNA"/>
</dbReference>
<reference evidence="2" key="1">
    <citation type="submission" date="2014-09" db="EMBL/GenBank/DDBJ databases">
        <authorList>
            <person name="Mudge J."/>
            <person name="Ramaraj T."/>
            <person name="Lindquist I.E."/>
            <person name="Bharti A.K."/>
            <person name="Sundararajan A."/>
            <person name="Cameron C.T."/>
            <person name="Woodward J.E."/>
            <person name="May G.D."/>
            <person name="Brubaker C."/>
            <person name="Broadhvest J."/>
            <person name="Wilkins T.A."/>
        </authorList>
    </citation>
    <scope>NUCLEOTIDE SEQUENCE</scope>
    <source>
        <strain evidence="2">cv. AKA8401</strain>
    </source>
</reference>
<protein>
    <submittedName>
        <fullName evidence="1">Uncharacterized protein</fullName>
    </submittedName>
</protein>
<dbReference type="AlphaFoldDB" id="A0A0B0M6E2"/>
<evidence type="ECO:0000313" key="1">
    <source>
        <dbReference type="EMBL" id="KHF97582.1"/>
    </source>
</evidence>
<evidence type="ECO:0000313" key="2">
    <source>
        <dbReference type="Proteomes" id="UP000032142"/>
    </source>
</evidence>
<name>A0A0B0M6E2_GOSAR</name>
<sequence>MPMSQTWYYMNTHIENPMS</sequence>
<accession>A0A0B0M6E2</accession>
<keyword evidence="2" id="KW-1185">Reference proteome</keyword>
<dbReference type="Proteomes" id="UP000032142">
    <property type="component" value="Unassembled WGS sequence"/>
</dbReference>
<gene>
    <name evidence="1" type="ORF">F383_36940</name>
</gene>
<comment type="caution">
    <text evidence="1">The sequence shown here is derived from an EMBL/GenBank/DDBJ whole genome shotgun (WGS) entry which is preliminary data.</text>
</comment>
<proteinExistence type="predicted"/>
<organism evidence="1 2">
    <name type="scientific">Gossypium arboreum</name>
    <name type="common">Tree cotton</name>
    <name type="synonym">Gossypium nanking</name>
    <dbReference type="NCBI Taxonomy" id="29729"/>
    <lineage>
        <taxon>Eukaryota</taxon>
        <taxon>Viridiplantae</taxon>
        <taxon>Streptophyta</taxon>
        <taxon>Embryophyta</taxon>
        <taxon>Tracheophyta</taxon>
        <taxon>Spermatophyta</taxon>
        <taxon>Magnoliopsida</taxon>
        <taxon>eudicotyledons</taxon>
        <taxon>Gunneridae</taxon>
        <taxon>Pentapetalae</taxon>
        <taxon>rosids</taxon>
        <taxon>malvids</taxon>
        <taxon>Malvales</taxon>
        <taxon>Malvaceae</taxon>
        <taxon>Malvoideae</taxon>
        <taxon>Gossypium</taxon>
    </lineage>
</organism>